<evidence type="ECO:0000256" key="2">
    <source>
        <dbReference type="ARBA" id="ARBA00023002"/>
    </source>
</evidence>
<dbReference type="InterPro" id="IPR002347">
    <property type="entry name" value="SDR_fam"/>
</dbReference>
<dbReference type="OMA" id="RINCVSH"/>
<dbReference type="Gene3D" id="3.40.50.720">
    <property type="entry name" value="NAD(P)-binding Rossmann-like Domain"/>
    <property type="match status" value="1"/>
</dbReference>
<name>A0A068TT47_COFCA</name>
<evidence type="ECO:0000313" key="4">
    <source>
        <dbReference type="Proteomes" id="UP000295252"/>
    </source>
</evidence>
<dbReference type="InParanoid" id="A0A068TT47"/>
<proteinExistence type="predicted"/>
<dbReference type="PhylomeDB" id="A0A068TT47"/>
<reference evidence="4" key="1">
    <citation type="journal article" date="2014" name="Science">
        <title>The coffee genome provides insight into the convergent evolution of caffeine biosynthesis.</title>
        <authorList>
            <person name="Denoeud F."/>
            <person name="Carretero-Paulet L."/>
            <person name="Dereeper A."/>
            <person name="Droc G."/>
            <person name="Guyot R."/>
            <person name="Pietrella M."/>
            <person name="Zheng C."/>
            <person name="Alberti A."/>
            <person name="Anthony F."/>
            <person name="Aprea G."/>
            <person name="Aury J.M."/>
            <person name="Bento P."/>
            <person name="Bernard M."/>
            <person name="Bocs S."/>
            <person name="Campa C."/>
            <person name="Cenci A."/>
            <person name="Combes M.C."/>
            <person name="Crouzillat D."/>
            <person name="Da Silva C."/>
            <person name="Daddiego L."/>
            <person name="De Bellis F."/>
            <person name="Dussert S."/>
            <person name="Garsmeur O."/>
            <person name="Gayraud T."/>
            <person name="Guignon V."/>
            <person name="Jahn K."/>
            <person name="Jamilloux V."/>
            <person name="Joet T."/>
            <person name="Labadie K."/>
            <person name="Lan T."/>
            <person name="Leclercq J."/>
            <person name="Lepelley M."/>
            <person name="Leroy T."/>
            <person name="Li L.T."/>
            <person name="Librado P."/>
            <person name="Lopez L."/>
            <person name="Munoz A."/>
            <person name="Noel B."/>
            <person name="Pallavicini A."/>
            <person name="Perrotta G."/>
            <person name="Poncet V."/>
            <person name="Pot D."/>
            <person name="Priyono X."/>
            <person name="Rigoreau M."/>
            <person name="Rouard M."/>
            <person name="Rozas J."/>
            <person name="Tranchant-Dubreuil C."/>
            <person name="VanBuren R."/>
            <person name="Zhang Q."/>
            <person name="Andrade A.C."/>
            <person name="Argout X."/>
            <person name="Bertrand B."/>
            <person name="de Kochko A."/>
            <person name="Graziosi G."/>
            <person name="Henry R.J."/>
            <person name="Jayarama X."/>
            <person name="Ming R."/>
            <person name="Nagai C."/>
            <person name="Rounsley S."/>
            <person name="Sankoff D."/>
            <person name="Giuliano G."/>
            <person name="Albert V.A."/>
            <person name="Wincker P."/>
            <person name="Lashermes P."/>
        </authorList>
    </citation>
    <scope>NUCLEOTIDE SEQUENCE [LARGE SCALE GENOMIC DNA]</scope>
    <source>
        <strain evidence="4">cv. DH200-94</strain>
    </source>
</reference>
<organism evidence="3 4">
    <name type="scientific">Coffea canephora</name>
    <name type="common">Robusta coffee</name>
    <dbReference type="NCBI Taxonomy" id="49390"/>
    <lineage>
        <taxon>Eukaryota</taxon>
        <taxon>Viridiplantae</taxon>
        <taxon>Streptophyta</taxon>
        <taxon>Embryophyta</taxon>
        <taxon>Tracheophyta</taxon>
        <taxon>Spermatophyta</taxon>
        <taxon>Magnoliopsida</taxon>
        <taxon>eudicotyledons</taxon>
        <taxon>Gunneridae</taxon>
        <taxon>Pentapetalae</taxon>
        <taxon>asterids</taxon>
        <taxon>lamiids</taxon>
        <taxon>Gentianales</taxon>
        <taxon>Rubiaceae</taxon>
        <taxon>Ixoroideae</taxon>
        <taxon>Gardenieae complex</taxon>
        <taxon>Bertiereae - Coffeeae clade</taxon>
        <taxon>Coffeeae</taxon>
        <taxon>Coffea</taxon>
    </lineage>
</organism>
<protein>
    <submittedName>
        <fullName evidence="3">Uncharacterized protein</fullName>
    </submittedName>
</protein>
<keyword evidence="1" id="KW-0521">NADP</keyword>
<accession>A0A068TT47</accession>
<dbReference type="PANTHER" id="PTHR42898">
    <property type="entry name" value="TROPINONE REDUCTASE"/>
    <property type="match status" value="1"/>
</dbReference>
<dbReference type="AlphaFoldDB" id="A0A068TT47"/>
<dbReference type="Gramene" id="CDO98528">
    <property type="protein sequence ID" value="CDO98528"/>
    <property type="gene ID" value="GSCOC_T00022657001"/>
</dbReference>
<dbReference type="PRINTS" id="PR00081">
    <property type="entry name" value="GDHRDH"/>
</dbReference>
<dbReference type="STRING" id="49390.A0A068TT47"/>
<dbReference type="InterPro" id="IPR036291">
    <property type="entry name" value="NAD(P)-bd_dom_sf"/>
</dbReference>
<evidence type="ECO:0000313" key="3">
    <source>
        <dbReference type="EMBL" id="CDO98528.1"/>
    </source>
</evidence>
<keyword evidence="2" id="KW-0560">Oxidoreductase</keyword>
<gene>
    <name evidence="3" type="ORF">GSCOC_T00022657001</name>
</gene>
<dbReference type="PANTHER" id="PTHR42898:SF6">
    <property type="entry name" value="NADP-DEPENDENT MANNITOL DEHYDROGENASE"/>
    <property type="match status" value="1"/>
</dbReference>
<keyword evidence="4" id="KW-1185">Reference proteome</keyword>
<dbReference type="PROSITE" id="PS00061">
    <property type="entry name" value="ADH_SHORT"/>
    <property type="match status" value="1"/>
</dbReference>
<evidence type="ECO:0000256" key="1">
    <source>
        <dbReference type="ARBA" id="ARBA00022857"/>
    </source>
</evidence>
<dbReference type="EMBL" id="HG739086">
    <property type="protein sequence ID" value="CDO98528.1"/>
    <property type="molecule type" value="Genomic_DNA"/>
</dbReference>
<dbReference type="SUPFAM" id="SSF51735">
    <property type="entry name" value="NAD(P)-binding Rossmann-fold domains"/>
    <property type="match status" value="1"/>
</dbReference>
<dbReference type="GO" id="GO:0016491">
    <property type="term" value="F:oxidoreductase activity"/>
    <property type="evidence" value="ECO:0007669"/>
    <property type="project" value="UniProtKB-KW"/>
</dbReference>
<dbReference type="InterPro" id="IPR020904">
    <property type="entry name" value="Sc_DH/Rdtase_CS"/>
</dbReference>
<sequence>MSINLESCFHFSQLAYPSLKASKVGSIVFMSSVAGFVSIQNISVYAATKGAMNQLTKNLACEWAKDNVRINCVSHWVYLLGFKKFVLYCERKNPIQKHNLNPSSTIKIEPMKRVGEIEEVSSLVAFLCLPAAS</sequence>
<dbReference type="Pfam" id="PF13561">
    <property type="entry name" value="adh_short_C2"/>
    <property type="match status" value="1"/>
</dbReference>
<dbReference type="OrthoDB" id="417891at2759"/>
<dbReference type="Proteomes" id="UP000295252">
    <property type="component" value="Chromosome VI"/>
</dbReference>
<dbReference type="InterPro" id="IPR045000">
    <property type="entry name" value="TR"/>
</dbReference>